<comment type="caution">
    <text evidence="1">The sequence shown here is derived from an EMBL/GenBank/DDBJ whole genome shotgun (WGS) entry which is preliminary data.</text>
</comment>
<proteinExistence type="predicted"/>
<dbReference type="Proteomes" id="UP001358586">
    <property type="component" value="Chromosome 9"/>
</dbReference>
<evidence type="ECO:0000313" key="1">
    <source>
        <dbReference type="EMBL" id="KAK5802871.1"/>
    </source>
</evidence>
<name>A0ABR0NPI1_GOSAR</name>
<gene>
    <name evidence="1" type="ORF">PVK06_030499</name>
</gene>
<dbReference type="EMBL" id="JARKNE010000009">
    <property type="protein sequence ID" value="KAK5802871.1"/>
    <property type="molecule type" value="Genomic_DNA"/>
</dbReference>
<organism evidence="1 2">
    <name type="scientific">Gossypium arboreum</name>
    <name type="common">Tree cotton</name>
    <name type="synonym">Gossypium nanking</name>
    <dbReference type="NCBI Taxonomy" id="29729"/>
    <lineage>
        <taxon>Eukaryota</taxon>
        <taxon>Viridiplantae</taxon>
        <taxon>Streptophyta</taxon>
        <taxon>Embryophyta</taxon>
        <taxon>Tracheophyta</taxon>
        <taxon>Spermatophyta</taxon>
        <taxon>Magnoliopsida</taxon>
        <taxon>eudicotyledons</taxon>
        <taxon>Gunneridae</taxon>
        <taxon>Pentapetalae</taxon>
        <taxon>rosids</taxon>
        <taxon>malvids</taxon>
        <taxon>Malvales</taxon>
        <taxon>Malvaceae</taxon>
        <taxon>Malvoideae</taxon>
        <taxon>Gossypium</taxon>
    </lineage>
</organism>
<keyword evidence="2" id="KW-1185">Reference proteome</keyword>
<accession>A0ABR0NPI1</accession>
<evidence type="ECO:0000313" key="2">
    <source>
        <dbReference type="Proteomes" id="UP001358586"/>
    </source>
</evidence>
<reference evidence="1 2" key="1">
    <citation type="submission" date="2023-03" db="EMBL/GenBank/DDBJ databases">
        <title>WGS of Gossypium arboreum.</title>
        <authorList>
            <person name="Yu D."/>
        </authorList>
    </citation>
    <scope>NUCLEOTIDE SEQUENCE [LARGE SCALE GENOMIC DNA]</scope>
    <source>
        <tissue evidence="1">Leaf</tissue>
    </source>
</reference>
<protein>
    <submittedName>
        <fullName evidence="1">Uncharacterized protein</fullName>
    </submittedName>
</protein>
<sequence>MSQIEVSPSSFALLNSDAYPSKIPRVKDMALDFSKLEREPGLRKQIYEHPVNMHGEIQRSYIKLALVPAAREVVKAHQFFKDLSDIVNIASASSKRHDELQKAQAVEITRLVSIKS</sequence>